<evidence type="ECO:0000256" key="2">
    <source>
        <dbReference type="ARBA" id="ARBA00023125"/>
    </source>
</evidence>
<dbReference type="SMART" id="SM00100">
    <property type="entry name" value="cNMP"/>
    <property type="match status" value="1"/>
</dbReference>
<feature type="domain" description="HTH crp-type" evidence="5">
    <location>
        <begin position="160"/>
        <end position="242"/>
    </location>
</feature>
<dbReference type="EMBL" id="OX458333">
    <property type="protein sequence ID" value="CAI8938085.1"/>
    <property type="molecule type" value="Genomic_DNA"/>
</dbReference>
<dbReference type="Pfam" id="PF00027">
    <property type="entry name" value="cNMP_binding"/>
    <property type="match status" value="1"/>
</dbReference>
<evidence type="ECO:0000259" key="4">
    <source>
        <dbReference type="PROSITE" id="PS50042"/>
    </source>
</evidence>
<dbReference type="InterPro" id="IPR036390">
    <property type="entry name" value="WH_DNA-bd_sf"/>
</dbReference>
<dbReference type="PANTHER" id="PTHR24567:SF28">
    <property type="entry name" value="LISTERIOLYSIN REGULATORY PROTEIN"/>
    <property type="match status" value="1"/>
</dbReference>
<keyword evidence="1" id="KW-0805">Transcription regulation</keyword>
<dbReference type="InterPro" id="IPR050397">
    <property type="entry name" value="Env_Response_Regulators"/>
</dbReference>
<evidence type="ECO:0000256" key="1">
    <source>
        <dbReference type="ARBA" id="ARBA00023015"/>
    </source>
</evidence>
<dbReference type="RefSeq" id="WP_051331512.1">
    <property type="nucleotide sequence ID" value="NZ_OX458333.1"/>
</dbReference>
<dbReference type="InterPro" id="IPR018490">
    <property type="entry name" value="cNMP-bd_dom_sf"/>
</dbReference>
<dbReference type="InterPro" id="IPR012318">
    <property type="entry name" value="HTH_CRP"/>
</dbReference>
<accession>A0ABM9I7C2</accession>
<keyword evidence="3" id="KW-0804">Transcription</keyword>
<dbReference type="PROSITE" id="PS50042">
    <property type="entry name" value="CNMP_BINDING_3"/>
    <property type="match status" value="1"/>
</dbReference>
<evidence type="ECO:0000313" key="6">
    <source>
        <dbReference type="EMBL" id="CAI8938085.1"/>
    </source>
</evidence>
<protein>
    <submittedName>
        <fullName evidence="6">CRP-like cAMP-binding protein</fullName>
    </submittedName>
</protein>
<keyword evidence="7" id="KW-1185">Reference proteome</keyword>
<proteinExistence type="predicted"/>
<organism evidence="6 7">
    <name type="scientific">Methylocaldum szegediense</name>
    <dbReference type="NCBI Taxonomy" id="73780"/>
    <lineage>
        <taxon>Bacteria</taxon>
        <taxon>Pseudomonadati</taxon>
        <taxon>Pseudomonadota</taxon>
        <taxon>Gammaproteobacteria</taxon>
        <taxon>Methylococcales</taxon>
        <taxon>Methylococcaceae</taxon>
        <taxon>Methylocaldum</taxon>
    </lineage>
</organism>
<dbReference type="PANTHER" id="PTHR24567">
    <property type="entry name" value="CRP FAMILY TRANSCRIPTIONAL REGULATORY PROTEIN"/>
    <property type="match status" value="1"/>
</dbReference>
<sequence length="242" mass="26457">MSNLRKGNISIARHSAAQVLTEDTGGAFPGLELAGLETVFRGGKRKTFAAKQVIFREGDPADTVLAILQGLVKLISYSPDGRARIVRLHGKCAFLGLGGLIEPTYQHTAVAVDQVEVICTPVRAIAQLKKDNPYLYCRLIECWYQHLKSADIWITDFSTGSIKARVARLVNFLAAIQNDTPASTAVTLLTCEEMAAILGVTVESVSRVLAEFKRSQMLRAVKCKPAKRYETNPSALKRVAQI</sequence>
<feature type="domain" description="Cyclic nucleotide-binding" evidence="4">
    <location>
        <begin position="27"/>
        <end position="109"/>
    </location>
</feature>
<evidence type="ECO:0000313" key="7">
    <source>
        <dbReference type="Proteomes" id="UP001162030"/>
    </source>
</evidence>
<dbReference type="CDD" id="cd00038">
    <property type="entry name" value="CAP_ED"/>
    <property type="match status" value="1"/>
</dbReference>
<evidence type="ECO:0000256" key="3">
    <source>
        <dbReference type="ARBA" id="ARBA00023163"/>
    </source>
</evidence>
<gene>
    <name evidence="6" type="ORF">MSZNOR_4183</name>
</gene>
<evidence type="ECO:0000259" key="5">
    <source>
        <dbReference type="PROSITE" id="PS51063"/>
    </source>
</evidence>
<keyword evidence="2" id="KW-0238">DNA-binding</keyword>
<dbReference type="Proteomes" id="UP001162030">
    <property type="component" value="Chromosome"/>
</dbReference>
<dbReference type="InterPro" id="IPR000595">
    <property type="entry name" value="cNMP-bd_dom"/>
</dbReference>
<dbReference type="PROSITE" id="PS51063">
    <property type="entry name" value="HTH_CRP_2"/>
    <property type="match status" value="1"/>
</dbReference>
<dbReference type="Pfam" id="PF13545">
    <property type="entry name" value="HTH_Crp_2"/>
    <property type="match status" value="1"/>
</dbReference>
<dbReference type="InterPro" id="IPR014710">
    <property type="entry name" value="RmlC-like_jellyroll"/>
</dbReference>
<dbReference type="Gene3D" id="2.60.120.10">
    <property type="entry name" value="Jelly Rolls"/>
    <property type="match status" value="1"/>
</dbReference>
<dbReference type="SUPFAM" id="SSF51206">
    <property type="entry name" value="cAMP-binding domain-like"/>
    <property type="match status" value="1"/>
</dbReference>
<dbReference type="SUPFAM" id="SSF46785">
    <property type="entry name" value="Winged helix' DNA-binding domain"/>
    <property type="match status" value="1"/>
</dbReference>
<name>A0ABM9I7C2_9GAMM</name>
<reference evidence="6 7" key="1">
    <citation type="submission" date="2023-03" db="EMBL/GenBank/DDBJ databases">
        <authorList>
            <person name="Pearce D."/>
        </authorList>
    </citation>
    <scope>NUCLEOTIDE SEQUENCE [LARGE SCALE GENOMIC DNA]</scope>
    <source>
        <strain evidence="6">Msz</strain>
    </source>
</reference>